<dbReference type="InterPro" id="IPR002734">
    <property type="entry name" value="RibDG_C"/>
</dbReference>
<organism evidence="2 3">
    <name type="scientific">Silvimonas amylolytica</name>
    <dbReference type="NCBI Taxonomy" id="449663"/>
    <lineage>
        <taxon>Bacteria</taxon>
        <taxon>Pseudomonadati</taxon>
        <taxon>Pseudomonadota</taxon>
        <taxon>Betaproteobacteria</taxon>
        <taxon>Neisseriales</taxon>
        <taxon>Chitinibacteraceae</taxon>
        <taxon>Silvimonas</taxon>
    </lineage>
</organism>
<evidence type="ECO:0000259" key="1">
    <source>
        <dbReference type="Pfam" id="PF01872"/>
    </source>
</evidence>
<evidence type="ECO:0000313" key="3">
    <source>
        <dbReference type="Proteomes" id="UP000621859"/>
    </source>
</evidence>
<sequence>MARVRVAGFTISLDGYGAGPHQSLENPLGQGGTDLHQWLVSTHTFQKTLFGADGGTTGIDNDFAAQSFENVGAWILGRNMFGPVRGDWPDMNWKGWWGDNPPYHVPTFILTHHPRAPIVMEGGTTFYFVTGGIHEALDRAREAAGDKDVRIGGGTATIQQYLRAGLIDELHIAIAPVLLGVGERLFEGLDMRALGYECVQSVGTEKATHVVLQRRVPIEG</sequence>
<reference evidence="3" key="1">
    <citation type="journal article" date="2019" name="Int. J. Syst. Evol. Microbiol.">
        <title>The Global Catalogue of Microorganisms (GCM) 10K type strain sequencing project: providing services to taxonomists for standard genome sequencing and annotation.</title>
        <authorList>
            <consortium name="The Broad Institute Genomics Platform"/>
            <consortium name="The Broad Institute Genome Sequencing Center for Infectious Disease"/>
            <person name="Wu L."/>
            <person name="Ma J."/>
        </authorList>
    </citation>
    <scope>NUCLEOTIDE SEQUENCE [LARGE SCALE GENOMIC DNA]</scope>
    <source>
        <strain evidence="3">CGMCC 1.8860</strain>
    </source>
</reference>
<dbReference type="RefSeq" id="WP_188688792.1">
    <property type="nucleotide sequence ID" value="NZ_BMLY01000001.1"/>
</dbReference>
<evidence type="ECO:0000313" key="2">
    <source>
        <dbReference type="EMBL" id="GGP24853.1"/>
    </source>
</evidence>
<dbReference type="Pfam" id="PF01872">
    <property type="entry name" value="RibD_C"/>
    <property type="match status" value="1"/>
</dbReference>
<protein>
    <submittedName>
        <fullName evidence="2">Deaminase reductase</fullName>
    </submittedName>
</protein>
<proteinExistence type="predicted"/>
<dbReference type="Proteomes" id="UP000621859">
    <property type="component" value="Unassembled WGS sequence"/>
</dbReference>
<dbReference type="PANTHER" id="PTHR38011:SF12">
    <property type="entry name" value="BIFUNCTIONAL DEAMINASE-REDUCTASE DOMAIN PROTEIN"/>
    <property type="match status" value="1"/>
</dbReference>
<dbReference type="PANTHER" id="PTHR38011">
    <property type="entry name" value="DIHYDROFOLATE REDUCTASE FAMILY PROTEIN (AFU_ORTHOLOGUE AFUA_8G06820)"/>
    <property type="match status" value="1"/>
</dbReference>
<dbReference type="Gene3D" id="3.40.430.10">
    <property type="entry name" value="Dihydrofolate Reductase, subunit A"/>
    <property type="match status" value="1"/>
</dbReference>
<dbReference type="SUPFAM" id="SSF53597">
    <property type="entry name" value="Dihydrofolate reductase-like"/>
    <property type="match status" value="1"/>
</dbReference>
<keyword evidence="3" id="KW-1185">Reference proteome</keyword>
<accession>A0ABQ2PGY4</accession>
<gene>
    <name evidence="2" type="ORF">GCM10010971_06720</name>
</gene>
<comment type="caution">
    <text evidence="2">The sequence shown here is derived from an EMBL/GenBank/DDBJ whole genome shotgun (WGS) entry which is preliminary data.</text>
</comment>
<dbReference type="InterPro" id="IPR024072">
    <property type="entry name" value="DHFR-like_dom_sf"/>
</dbReference>
<dbReference type="InterPro" id="IPR050765">
    <property type="entry name" value="Riboflavin_Biosynth_HTPR"/>
</dbReference>
<feature type="domain" description="Bacterial bifunctional deaminase-reductase C-terminal" evidence="1">
    <location>
        <begin position="9"/>
        <end position="202"/>
    </location>
</feature>
<name>A0ABQ2PGY4_9NEIS</name>
<dbReference type="EMBL" id="BMLY01000001">
    <property type="protein sequence ID" value="GGP24853.1"/>
    <property type="molecule type" value="Genomic_DNA"/>
</dbReference>